<keyword evidence="7" id="KW-0963">Cytoplasm</keyword>
<accession>A0ABP7LYU5</accession>
<evidence type="ECO:0000256" key="6">
    <source>
        <dbReference type="ARBA" id="ARBA00023244"/>
    </source>
</evidence>
<evidence type="ECO:0000313" key="13">
    <source>
        <dbReference type="Proteomes" id="UP001500133"/>
    </source>
</evidence>
<sequence length="370" mass="40987">MTSASVASASPLHNDRFLRALARQPVDRTPVWMMRQAGRYLPEYREKRAVAGSFMDLCRNRDLACEVTLQPLERYPLDAAILFSDILTIPDAMDLGLYFVTGEGPKFKKTVRTPEEVEALKVPDAERDLDYVMRAVSTIRGELNGRVPLIGFSGSPWTLATYMVEGGSSKDFRHVKSMLYDTPDAMHQLLDKLAHAVTDYLNAQIRAGAQAVQIFDTWGGALSTPAYLEFSLRYMEQIISGLIREHDGRKVPVIVFTKNGGQWLEHIAAVGADGVGLDWSTEMSDARARVGHRVALQGNLDPNVLFARPSAIRAEVARILESYGEGPGHVFNLGHGVSQFTDPDHVGAFIDALHELSPQYHRGIPARQNT</sequence>
<reference evidence="13" key="1">
    <citation type="journal article" date="2019" name="Int. J. Syst. Evol. Microbiol.">
        <title>The Global Catalogue of Microorganisms (GCM) 10K type strain sequencing project: providing services to taxonomists for standard genome sequencing and annotation.</title>
        <authorList>
            <consortium name="The Broad Institute Genomics Platform"/>
            <consortium name="The Broad Institute Genome Sequencing Center for Infectious Disease"/>
            <person name="Wu L."/>
            <person name="Ma J."/>
        </authorList>
    </citation>
    <scope>NUCLEOTIDE SEQUENCE [LARGE SCALE GENOMIC DNA]</scope>
    <source>
        <strain evidence="13">JCM 16914</strain>
    </source>
</reference>
<feature type="domain" description="Uroporphyrinogen decarboxylase (URO-D)" evidence="11">
    <location>
        <begin position="150"/>
        <end position="166"/>
    </location>
</feature>
<dbReference type="InterPro" id="IPR038071">
    <property type="entry name" value="UROD/MetE-like_sf"/>
</dbReference>
<comment type="similarity">
    <text evidence="2 7 9">Belongs to the uroporphyrinogen decarboxylase family.</text>
</comment>
<comment type="catalytic activity">
    <reaction evidence="7 8">
        <text>uroporphyrinogen III + 4 H(+) = coproporphyrinogen III + 4 CO2</text>
        <dbReference type="Rhea" id="RHEA:19865"/>
        <dbReference type="ChEBI" id="CHEBI:15378"/>
        <dbReference type="ChEBI" id="CHEBI:16526"/>
        <dbReference type="ChEBI" id="CHEBI:57308"/>
        <dbReference type="ChEBI" id="CHEBI:57309"/>
        <dbReference type="EC" id="4.1.1.37"/>
    </reaction>
</comment>
<evidence type="ECO:0000256" key="3">
    <source>
        <dbReference type="ARBA" id="ARBA00012288"/>
    </source>
</evidence>
<dbReference type="EC" id="4.1.1.37" evidence="3 7"/>
<comment type="subcellular location">
    <subcellularLocation>
        <location evidence="7">Cytoplasm</location>
    </subcellularLocation>
</comment>
<feature type="binding site" evidence="7">
    <location>
        <begin position="35"/>
        <end position="39"/>
    </location>
    <ligand>
        <name>substrate</name>
    </ligand>
</feature>
<evidence type="ECO:0000313" key="12">
    <source>
        <dbReference type="EMBL" id="GAA3909645.1"/>
    </source>
</evidence>
<evidence type="ECO:0000256" key="1">
    <source>
        <dbReference type="ARBA" id="ARBA00004804"/>
    </source>
</evidence>
<gene>
    <name evidence="7 12" type="primary">hemE</name>
    <name evidence="12" type="ORF">GCM10022228_20530</name>
</gene>
<comment type="function">
    <text evidence="7">Catalyzes the decarboxylation of four acetate groups of uroporphyrinogen-III to yield coproporphyrinogen-III.</text>
</comment>
<dbReference type="PROSITE" id="PS00906">
    <property type="entry name" value="UROD_1"/>
    <property type="match status" value="1"/>
</dbReference>
<dbReference type="PANTHER" id="PTHR21091">
    <property type="entry name" value="METHYLTETRAHYDROFOLATE:HOMOCYSTEINE METHYLTRANSFERASE RELATED"/>
    <property type="match status" value="1"/>
</dbReference>
<name>A0ABP7LYU5_9GAMM</name>
<evidence type="ECO:0000256" key="5">
    <source>
        <dbReference type="ARBA" id="ARBA00023239"/>
    </source>
</evidence>
<comment type="subunit">
    <text evidence="7">Homodimer.</text>
</comment>
<evidence type="ECO:0000259" key="10">
    <source>
        <dbReference type="PROSITE" id="PS00906"/>
    </source>
</evidence>
<organism evidence="12 13">
    <name type="scientific">Halomonas cibimaris</name>
    <dbReference type="NCBI Taxonomy" id="657012"/>
    <lineage>
        <taxon>Bacteria</taxon>
        <taxon>Pseudomonadati</taxon>
        <taxon>Pseudomonadota</taxon>
        <taxon>Gammaproteobacteria</taxon>
        <taxon>Oceanospirillales</taxon>
        <taxon>Halomonadaceae</taxon>
        <taxon>Halomonas</taxon>
    </lineage>
</organism>
<evidence type="ECO:0000256" key="4">
    <source>
        <dbReference type="ARBA" id="ARBA00022793"/>
    </source>
</evidence>
<keyword evidence="4 7" id="KW-0210">Decarboxylase</keyword>
<dbReference type="EMBL" id="BAAAZT010000076">
    <property type="protein sequence ID" value="GAA3909645.1"/>
    <property type="molecule type" value="Genomic_DNA"/>
</dbReference>
<keyword evidence="5 7" id="KW-0456">Lyase</keyword>
<comment type="caution">
    <text evidence="7">Lacks conserved residue(s) required for the propagation of feature annotation.</text>
</comment>
<dbReference type="InterPro" id="IPR006361">
    <property type="entry name" value="Uroporphyrinogen_deCO2ase_HemE"/>
</dbReference>
<keyword evidence="13" id="KW-1185">Reference proteome</keyword>
<feature type="binding site" evidence="7">
    <location>
        <position position="85"/>
    </location>
    <ligand>
        <name>substrate</name>
    </ligand>
</feature>
<dbReference type="CDD" id="cd00717">
    <property type="entry name" value="URO-D"/>
    <property type="match status" value="1"/>
</dbReference>
<comment type="pathway">
    <text evidence="1 7 8">Porphyrin-containing compound metabolism; protoporphyrin-IX biosynthesis; coproporphyrinogen-III from 5-aminolevulinate: step 4/4.</text>
</comment>
<dbReference type="SUPFAM" id="SSF51726">
    <property type="entry name" value="UROD/MetE-like"/>
    <property type="match status" value="1"/>
</dbReference>
<feature type="site" description="Transition state stabilizer" evidence="7">
    <location>
        <position position="85"/>
    </location>
</feature>
<dbReference type="Pfam" id="PF01208">
    <property type="entry name" value="URO-D"/>
    <property type="match status" value="1"/>
</dbReference>
<dbReference type="Gene3D" id="3.20.20.210">
    <property type="match status" value="1"/>
</dbReference>
<evidence type="ECO:0000256" key="9">
    <source>
        <dbReference type="RuleBase" id="RU004169"/>
    </source>
</evidence>
<comment type="caution">
    <text evidence="12">The sequence shown here is derived from an EMBL/GenBank/DDBJ whole genome shotgun (WGS) entry which is preliminary data.</text>
</comment>
<feature type="binding site" evidence="7">
    <location>
        <position position="162"/>
    </location>
    <ligand>
        <name>substrate</name>
    </ligand>
</feature>
<evidence type="ECO:0000256" key="2">
    <source>
        <dbReference type="ARBA" id="ARBA00009935"/>
    </source>
</evidence>
<protein>
    <recommendedName>
        <fullName evidence="3 7">Uroporphyrinogen decarboxylase</fullName>
        <shortName evidence="7">UPD</shortName>
        <shortName evidence="7">URO-D</shortName>
        <ecNumber evidence="3 7">4.1.1.37</ecNumber>
    </recommendedName>
</protein>
<evidence type="ECO:0000256" key="8">
    <source>
        <dbReference type="RuleBase" id="RU000554"/>
    </source>
</evidence>
<feature type="binding site" evidence="7">
    <location>
        <position position="217"/>
    </location>
    <ligand>
        <name>substrate</name>
    </ligand>
</feature>
<dbReference type="NCBIfam" id="TIGR01464">
    <property type="entry name" value="hemE"/>
    <property type="match status" value="1"/>
</dbReference>
<keyword evidence="6 7" id="KW-0627">Porphyrin biosynthesis</keyword>
<evidence type="ECO:0000259" key="11">
    <source>
        <dbReference type="PROSITE" id="PS00907"/>
    </source>
</evidence>
<dbReference type="PROSITE" id="PS00907">
    <property type="entry name" value="UROD_2"/>
    <property type="match status" value="1"/>
</dbReference>
<feature type="domain" description="Uroporphyrinogen decarboxylase (URO-D)" evidence="10">
    <location>
        <begin position="30"/>
        <end position="39"/>
    </location>
</feature>
<dbReference type="Proteomes" id="UP001500133">
    <property type="component" value="Unassembled WGS sequence"/>
</dbReference>
<proteinExistence type="inferred from homology"/>
<evidence type="ECO:0000256" key="7">
    <source>
        <dbReference type="HAMAP-Rule" id="MF_00218"/>
    </source>
</evidence>
<dbReference type="PANTHER" id="PTHR21091:SF169">
    <property type="entry name" value="UROPORPHYRINOGEN DECARBOXYLASE"/>
    <property type="match status" value="1"/>
</dbReference>
<dbReference type="InterPro" id="IPR000257">
    <property type="entry name" value="Uroporphyrinogen_deCOase"/>
</dbReference>
<dbReference type="HAMAP" id="MF_00218">
    <property type="entry name" value="URO_D"/>
    <property type="match status" value="1"/>
</dbReference>
<feature type="binding site" evidence="7">
    <location>
        <position position="335"/>
    </location>
    <ligand>
        <name>substrate</name>
    </ligand>
</feature>
<dbReference type="RefSeq" id="WP_344704847.1">
    <property type="nucleotide sequence ID" value="NZ_BAAAZT010000076.1"/>
</dbReference>